<keyword evidence="9" id="KW-0460">Magnesium</keyword>
<evidence type="ECO:0000256" key="5">
    <source>
        <dbReference type="ARBA" id="ARBA00022723"/>
    </source>
</evidence>
<gene>
    <name evidence="13" type="primary">pykA_1</name>
    <name evidence="13" type="ORF">NCTC11341_05998</name>
</gene>
<keyword evidence="4 13" id="KW-0808">Transferase</keyword>
<dbReference type="Proteomes" id="UP000254428">
    <property type="component" value="Unassembled WGS sequence"/>
</dbReference>
<dbReference type="SUPFAM" id="SSF51621">
    <property type="entry name" value="Phosphoenolpyruvate/pyruvate domain"/>
    <property type="match status" value="1"/>
</dbReference>
<keyword evidence="11 13" id="KW-0670">Pyruvate</keyword>
<dbReference type="GO" id="GO:0004743">
    <property type="term" value="F:pyruvate kinase activity"/>
    <property type="evidence" value="ECO:0007669"/>
    <property type="project" value="UniProtKB-EC"/>
</dbReference>
<sequence>MSRRLRRTKIVTTLGPATDRDNNLEKVIAAGANVVRMNFSHGSPEDHKMRADKVREIAANWGVMWLFWVTSRGPKSVYPPLKKAKFSSILGDKFLLDANLGKGEGDKEKVGIDYKGLPADVVPGDILLLDDGRVQLKVLEVQGMKVFTEVTVGGPLSNNKGINKLGGGLSAEALTEKDKADIKTAALIGVDYLAVSFPRCGEDLNYARRLARDAGCDAKLLPRLNVRKPFAARMQWMTSSSPLTW</sequence>
<comment type="pathway">
    <text evidence="1">Carbohydrate degradation; glycolysis; pyruvate from D-glyceraldehyde 3-phosphate: step 5/5.</text>
</comment>
<evidence type="ECO:0000256" key="4">
    <source>
        <dbReference type="ARBA" id="ARBA00022679"/>
    </source>
</evidence>
<reference evidence="13 14" key="1">
    <citation type="submission" date="2018-06" db="EMBL/GenBank/DDBJ databases">
        <authorList>
            <consortium name="Pathogen Informatics"/>
            <person name="Doyle S."/>
        </authorList>
    </citation>
    <scope>NUCLEOTIDE SEQUENCE [LARGE SCALE GENOMIC DNA]</scope>
    <source>
        <strain evidence="13 14">NCTC11341</strain>
    </source>
</reference>
<dbReference type="SUPFAM" id="SSF50800">
    <property type="entry name" value="PK beta-barrel domain-like"/>
    <property type="match status" value="1"/>
</dbReference>
<dbReference type="InterPro" id="IPR011037">
    <property type="entry name" value="Pyrv_Knase-like_insert_dom_sf"/>
</dbReference>
<keyword evidence="5" id="KW-0479">Metal-binding</keyword>
<feature type="domain" description="Pyruvate kinase barrel" evidence="12">
    <location>
        <begin position="6"/>
        <end position="225"/>
    </location>
</feature>
<dbReference type="InterPro" id="IPR040442">
    <property type="entry name" value="Pyrv_kinase-like_dom_sf"/>
</dbReference>
<dbReference type="InterPro" id="IPR015806">
    <property type="entry name" value="Pyrv_Knase_insert_dom_sf"/>
</dbReference>
<evidence type="ECO:0000256" key="6">
    <source>
        <dbReference type="ARBA" id="ARBA00022741"/>
    </source>
</evidence>
<dbReference type="InterPro" id="IPR001697">
    <property type="entry name" value="Pyr_Knase"/>
</dbReference>
<evidence type="ECO:0000313" key="14">
    <source>
        <dbReference type="Proteomes" id="UP000254428"/>
    </source>
</evidence>
<proteinExistence type="inferred from homology"/>
<evidence type="ECO:0000259" key="12">
    <source>
        <dbReference type="Pfam" id="PF00224"/>
    </source>
</evidence>
<dbReference type="EMBL" id="UGBT01000002">
    <property type="protein sequence ID" value="STH74259.1"/>
    <property type="molecule type" value="Genomic_DNA"/>
</dbReference>
<organism evidence="13 14">
    <name type="scientific">Escherichia coli</name>
    <dbReference type="NCBI Taxonomy" id="562"/>
    <lineage>
        <taxon>Bacteria</taxon>
        <taxon>Pseudomonadati</taxon>
        <taxon>Pseudomonadota</taxon>
        <taxon>Gammaproteobacteria</taxon>
        <taxon>Enterobacterales</taxon>
        <taxon>Enterobacteriaceae</taxon>
        <taxon>Escherichia</taxon>
    </lineage>
</organism>
<dbReference type="Gene3D" id="3.20.20.60">
    <property type="entry name" value="Phosphoenolpyruvate-binding domains"/>
    <property type="match status" value="1"/>
</dbReference>
<dbReference type="Gene3D" id="2.40.33.10">
    <property type="entry name" value="PK beta-barrel domain-like"/>
    <property type="match status" value="1"/>
</dbReference>
<dbReference type="InterPro" id="IPR015793">
    <property type="entry name" value="Pyrv_Knase_brl"/>
</dbReference>
<dbReference type="GO" id="GO:0016301">
    <property type="term" value="F:kinase activity"/>
    <property type="evidence" value="ECO:0007669"/>
    <property type="project" value="UniProtKB-KW"/>
</dbReference>
<dbReference type="EC" id="2.7.1.40" evidence="3"/>
<evidence type="ECO:0000256" key="3">
    <source>
        <dbReference type="ARBA" id="ARBA00012142"/>
    </source>
</evidence>
<evidence type="ECO:0000256" key="9">
    <source>
        <dbReference type="ARBA" id="ARBA00022842"/>
    </source>
</evidence>
<accession>A0A376P780</accession>
<dbReference type="GO" id="GO:0030955">
    <property type="term" value="F:potassium ion binding"/>
    <property type="evidence" value="ECO:0007669"/>
    <property type="project" value="InterPro"/>
</dbReference>
<dbReference type="PANTHER" id="PTHR11817">
    <property type="entry name" value="PYRUVATE KINASE"/>
    <property type="match status" value="1"/>
</dbReference>
<dbReference type="GO" id="GO:0000287">
    <property type="term" value="F:magnesium ion binding"/>
    <property type="evidence" value="ECO:0007669"/>
    <property type="project" value="InterPro"/>
</dbReference>
<dbReference type="Pfam" id="PF00224">
    <property type="entry name" value="PK"/>
    <property type="match status" value="1"/>
</dbReference>
<evidence type="ECO:0000256" key="8">
    <source>
        <dbReference type="ARBA" id="ARBA00022840"/>
    </source>
</evidence>
<keyword evidence="8" id="KW-0067">ATP-binding</keyword>
<dbReference type="FunFam" id="2.40.33.10:FF:000002">
    <property type="entry name" value="Pyruvate kinase"/>
    <property type="match status" value="1"/>
</dbReference>
<dbReference type="AlphaFoldDB" id="A0A376P780"/>
<evidence type="ECO:0000256" key="10">
    <source>
        <dbReference type="ARBA" id="ARBA00023152"/>
    </source>
</evidence>
<protein>
    <recommendedName>
        <fullName evidence="3">pyruvate kinase</fullName>
        <ecNumber evidence="3">2.7.1.40</ecNumber>
    </recommendedName>
</protein>
<evidence type="ECO:0000256" key="2">
    <source>
        <dbReference type="ARBA" id="ARBA00008663"/>
    </source>
</evidence>
<dbReference type="InterPro" id="IPR015813">
    <property type="entry name" value="Pyrv/PenolPyrv_kinase-like_dom"/>
</dbReference>
<evidence type="ECO:0000256" key="11">
    <source>
        <dbReference type="ARBA" id="ARBA00023317"/>
    </source>
</evidence>
<dbReference type="GO" id="GO:0005524">
    <property type="term" value="F:ATP binding"/>
    <property type="evidence" value="ECO:0007669"/>
    <property type="project" value="UniProtKB-KW"/>
</dbReference>
<comment type="similarity">
    <text evidence="2">Belongs to the pyruvate kinase family.</text>
</comment>
<name>A0A376P780_ECOLX</name>
<keyword evidence="7 13" id="KW-0418">Kinase</keyword>
<keyword evidence="10" id="KW-0324">Glycolysis</keyword>
<evidence type="ECO:0000256" key="7">
    <source>
        <dbReference type="ARBA" id="ARBA00022777"/>
    </source>
</evidence>
<evidence type="ECO:0000256" key="1">
    <source>
        <dbReference type="ARBA" id="ARBA00004997"/>
    </source>
</evidence>
<dbReference type="UniPathway" id="UPA00109">
    <property type="reaction ID" value="UER00188"/>
</dbReference>
<evidence type="ECO:0000313" key="13">
    <source>
        <dbReference type="EMBL" id="STH74259.1"/>
    </source>
</evidence>
<keyword evidence="6" id="KW-0547">Nucleotide-binding</keyword>